<organism evidence="1 2">
    <name type="scientific">Wickerhamiella sorbophila</name>
    <dbReference type="NCBI Taxonomy" id="45607"/>
    <lineage>
        <taxon>Eukaryota</taxon>
        <taxon>Fungi</taxon>
        <taxon>Dikarya</taxon>
        <taxon>Ascomycota</taxon>
        <taxon>Saccharomycotina</taxon>
        <taxon>Dipodascomycetes</taxon>
        <taxon>Dipodascales</taxon>
        <taxon>Trichomonascaceae</taxon>
        <taxon>Wickerhamiella</taxon>
    </lineage>
</organism>
<evidence type="ECO:0000313" key="2">
    <source>
        <dbReference type="Proteomes" id="UP000238350"/>
    </source>
</evidence>
<gene>
    <name evidence="1" type="ORF">B9G98_03041</name>
</gene>
<dbReference type="Proteomes" id="UP000238350">
    <property type="component" value="Unassembled WGS sequence"/>
</dbReference>
<dbReference type="InterPro" id="IPR036388">
    <property type="entry name" value="WH-like_DNA-bd_sf"/>
</dbReference>
<reference evidence="1 2" key="1">
    <citation type="submission" date="2017-04" db="EMBL/GenBank/DDBJ databases">
        <title>Genome sequencing of [Candida] sorbophila.</title>
        <authorList>
            <person name="Ahn J.O."/>
        </authorList>
    </citation>
    <scope>NUCLEOTIDE SEQUENCE [LARGE SCALE GENOMIC DNA]</scope>
    <source>
        <strain evidence="1 2">DS02</strain>
    </source>
</reference>
<dbReference type="RefSeq" id="XP_024665366.1">
    <property type="nucleotide sequence ID" value="XM_024809598.1"/>
</dbReference>
<dbReference type="EMBL" id="NDIQ01000021">
    <property type="protein sequence ID" value="PRT55421.1"/>
    <property type="molecule type" value="Genomic_DNA"/>
</dbReference>
<dbReference type="Gene3D" id="1.10.10.10">
    <property type="entry name" value="Winged helix-like DNA-binding domain superfamily/Winged helix DNA-binding domain"/>
    <property type="match status" value="1"/>
</dbReference>
<protein>
    <submittedName>
        <fullName evidence="1">Uncharacterized protein</fullName>
    </submittedName>
</protein>
<dbReference type="AlphaFoldDB" id="A0A2T0FKA5"/>
<name>A0A2T0FKA5_9ASCO</name>
<evidence type="ECO:0000313" key="1">
    <source>
        <dbReference type="EMBL" id="PRT55421.1"/>
    </source>
</evidence>
<dbReference type="GeneID" id="36516789"/>
<comment type="caution">
    <text evidence="1">The sequence shown here is derived from an EMBL/GenBank/DDBJ whole genome shotgun (WGS) entry which is preliminary data.</text>
</comment>
<dbReference type="InterPro" id="IPR036390">
    <property type="entry name" value="WH_DNA-bd_sf"/>
</dbReference>
<sequence>MSTFPLRDHLTEESQPESPAVLLSNKMYSEAAASFVNHNNVEKGVASACLCGNDSLLLKLGSQATSVALQAQKVIEKRPLDSQDATIIAGVLGIARTEAMRQIAEANVFLVAAVSKSVYLSTLDRVLVGLVPDSSSLVASLVRSGRLQARIDQVNGAVKFLDSEHAGCATSRRTIFAQVDDLAKQLKP</sequence>
<proteinExistence type="predicted"/>
<dbReference type="SUPFAM" id="SSF46785">
    <property type="entry name" value="Winged helix' DNA-binding domain"/>
    <property type="match status" value="1"/>
</dbReference>
<accession>A0A2T0FKA5</accession>
<keyword evidence="2" id="KW-1185">Reference proteome</keyword>